<feature type="transmembrane region" description="Helical" evidence="1">
    <location>
        <begin position="147"/>
        <end position="166"/>
    </location>
</feature>
<dbReference type="PANTHER" id="PTHR34115:SF5">
    <property type="entry name" value="PROTEIN, PUTATIVE-RELATED"/>
    <property type="match status" value="1"/>
</dbReference>
<proteinExistence type="predicted"/>
<keyword evidence="1" id="KW-1133">Transmembrane helix</keyword>
<name>A0AAV1CL50_OLDCO</name>
<feature type="transmembrane region" description="Helical" evidence="1">
    <location>
        <begin position="54"/>
        <end position="71"/>
    </location>
</feature>
<keyword evidence="3" id="KW-1185">Reference proteome</keyword>
<dbReference type="AlphaFoldDB" id="A0AAV1CL50"/>
<feature type="transmembrane region" description="Helical" evidence="1">
    <location>
        <begin position="120"/>
        <end position="141"/>
    </location>
</feature>
<evidence type="ECO:0000256" key="1">
    <source>
        <dbReference type="SAM" id="Phobius"/>
    </source>
</evidence>
<dbReference type="InterPro" id="IPR053258">
    <property type="entry name" value="Ca-permeable_cation_channel"/>
</dbReference>
<keyword evidence="1" id="KW-0812">Transmembrane</keyword>
<sequence length="215" mass="24234">MAEAATARANFFPGSGTLVFNVRFRETTIQIIGFINCHFHHPTHPEMIITSRQAIFAFITAVVVSFLQLMYQGKGESPFKTRPKTIWAAIASLFLYCLSHDAKLRSSAINRSRFSAHQPVAYMGMAIFGPLSLASMSSLLFPGNFGPFLYLAAILYSISLSPICLVRKAWNWFEAMKESRLYGQYDHDERRKGSVQIPWFGEHHISCQVDPLPPV</sequence>
<reference evidence="2" key="1">
    <citation type="submission" date="2023-03" db="EMBL/GenBank/DDBJ databases">
        <authorList>
            <person name="Julca I."/>
        </authorList>
    </citation>
    <scope>NUCLEOTIDE SEQUENCE</scope>
</reference>
<protein>
    <submittedName>
        <fullName evidence="2">OLC1v1031726C1</fullName>
    </submittedName>
</protein>
<dbReference type="Proteomes" id="UP001161247">
    <property type="component" value="Chromosome 2"/>
</dbReference>
<gene>
    <name evidence="2" type="ORF">OLC1_LOCUS6640</name>
</gene>
<evidence type="ECO:0000313" key="3">
    <source>
        <dbReference type="Proteomes" id="UP001161247"/>
    </source>
</evidence>
<evidence type="ECO:0000313" key="2">
    <source>
        <dbReference type="EMBL" id="CAI9095730.1"/>
    </source>
</evidence>
<keyword evidence="1" id="KW-0472">Membrane</keyword>
<dbReference type="EMBL" id="OX459119">
    <property type="protein sequence ID" value="CAI9095730.1"/>
    <property type="molecule type" value="Genomic_DNA"/>
</dbReference>
<accession>A0AAV1CL50</accession>
<organism evidence="2 3">
    <name type="scientific">Oldenlandia corymbosa var. corymbosa</name>
    <dbReference type="NCBI Taxonomy" id="529605"/>
    <lineage>
        <taxon>Eukaryota</taxon>
        <taxon>Viridiplantae</taxon>
        <taxon>Streptophyta</taxon>
        <taxon>Embryophyta</taxon>
        <taxon>Tracheophyta</taxon>
        <taxon>Spermatophyta</taxon>
        <taxon>Magnoliopsida</taxon>
        <taxon>eudicotyledons</taxon>
        <taxon>Gunneridae</taxon>
        <taxon>Pentapetalae</taxon>
        <taxon>asterids</taxon>
        <taxon>lamiids</taxon>
        <taxon>Gentianales</taxon>
        <taxon>Rubiaceae</taxon>
        <taxon>Rubioideae</taxon>
        <taxon>Spermacoceae</taxon>
        <taxon>Hedyotis-Oldenlandia complex</taxon>
        <taxon>Oldenlandia</taxon>
    </lineage>
</organism>
<feature type="transmembrane region" description="Helical" evidence="1">
    <location>
        <begin position="83"/>
        <end position="99"/>
    </location>
</feature>
<dbReference type="PANTHER" id="PTHR34115">
    <property type="entry name" value="PROTEIN, PUTATIVE-RELATED"/>
    <property type="match status" value="1"/>
</dbReference>